<comment type="caution">
    <text evidence="4">The sequence shown here is derived from an EMBL/GenBank/DDBJ whole genome shotgun (WGS) entry which is preliminary data.</text>
</comment>
<protein>
    <submittedName>
        <fullName evidence="4">Cell envelope-related transcriptional attenuator</fullName>
    </submittedName>
</protein>
<dbReference type="NCBIfam" id="TIGR00350">
    <property type="entry name" value="lytR_cpsA_psr"/>
    <property type="match status" value="1"/>
</dbReference>
<feature type="transmembrane region" description="Helical" evidence="2">
    <location>
        <begin position="20"/>
        <end position="38"/>
    </location>
</feature>
<dbReference type="EMBL" id="LCCN01000001">
    <property type="protein sequence ID" value="KKS33230.1"/>
    <property type="molecule type" value="Genomic_DNA"/>
</dbReference>
<keyword evidence="2" id="KW-0812">Transmembrane</keyword>
<dbReference type="Pfam" id="PF03816">
    <property type="entry name" value="LytR_cpsA_psr"/>
    <property type="match status" value="1"/>
</dbReference>
<evidence type="ECO:0000256" key="2">
    <source>
        <dbReference type="SAM" id="Phobius"/>
    </source>
</evidence>
<evidence type="ECO:0000259" key="3">
    <source>
        <dbReference type="Pfam" id="PF03816"/>
    </source>
</evidence>
<feature type="domain" description="Cell envelope-related transcriptional attenuator" evidence="3">
    <location>
        <begin position="81"/>
        <end position="250"/>
    </location>
</feature>
<dbReference type="AlphaFoldDB" id="A0A0G0Y946"/>
<reference evidence="4 5" key="1">
    <citation type="journal article" date="2015" name="Nature">
        <title>rRNA introns, odd ribosomes, and small enigmatic genomes across a large radiation of phyla.</title>
        <authorList>
            <person name="Brown C.T."/>
            <person name="Hug L.A."/>
            <person name="Thomas B.C."/>
            <person name="Sharon I."/>
            <person name="Castelle C.J."/>
            <person name="Singh A."/>
            <person name="Wilkins M.J."/>
            <person name="Williams K.H."/>
            <person name="Banfield J.F."/>
        </authorList>
    </citation>
    <scope>NUCLEOTIDE SEQUENCE [LARGE SCALE GENOMIC DNA]</scope>
</reference>
<keyword evidence="2" id="KW-0472">Membrane</keyword>
<comment type="similarity">
    <text evidence="1">Belongs to the LytR/CpsA/Psr (LCP) family.</text>
</comment>
<dbReference type="PANTHER" id="PTHR33392">
    <property type="entry name" value="POLYISOPRENYL-TEICHOIC ACID--PEPTIDOGLYCAN TEICHOIC ACID TRANSFERASE TAGU"/>
    <property type="match status" value="1"/>
</dbReference>
<organism evidence="4 5">
    <name type="scientific">Candidatus Amesbacteria bacterium GW2011_GWA2_42_12</name>
    <dbReference type="NCBI Taxonomy" id="1618356"/>
    <lineage>
        <taxon>Bacteria</taxon>
        <taxon>Candidatus Amesiibacteriota</taxon>
    </lineage>
</organism>
<accession>A0A0G0Y946</accession>
<dbReference type="Gene3D" id="3.40.630.190">
    <property type="entry name" value="LCP protein"/>
    <property type="match status" value="1"/>
</dbReference>
<sequence length="344" mass="38778">MALYQRIKRQFLSKTHLVRLVIGVGIVLGVFALWTWMLRPLYINLSRINQFLNIQLQQSQDRINFLLLGIGGGEHEGGDLTDTMILVSVNQTTGDVAMVSIPRDIWVPSMRAKVNTAYHYGEEKQPGGGFVLAKSAVSEIVGLPVHYAALINFANFEKFIDSIGGVDINVQTAFDDYKYPITGKENDLCDGDPQTKCRLEHLHFEQGVQHMSGNMALKYVRSRYAEGDEGTDFARSRRQQKLIMAIKDKLTAKDVITNPKKIKSIYETLIQSFTSDLGSDFYPALLKLGLKVDKSQIRTISISEDQLYNPPISAKYDYQWVLVPKDGSFDTLSTNIKNFLNNSR</sequence>
<evidence type="ECO:0000256" key="1">
    <source>
        <dbReference type="ARBA" id="ARBA00006068"/>
    </source>
</evidence>
<dbReference type="InterPro" id="IPR004474">
    <property type="entry name" value="LytR_CpsA_psr"/>
</dbReference>
<gene>
    <name evidence="4" type="ORF">UU93_C0001G0061</name>
</gene>
<dbReference type="InterPro" id="IPR050922">
    <property type="entry name" value="LytR/CpsA/Psr_CW_biosynth"/>
</dbReference>
<evidence type="ECO:0000313" key="4">
    <source>
        <dbReference type="EMBL" id="KKS33230.1"/>
    </source>
</evidence>
<dbReference type="Proteomes" id="UP000034160">
    <property type="component" value="Unassembled WGS sequence"/>
</dbReference>
<keyword evidence="2" id="KW-1133">Transmembrane helix</keyword>
<evidence type="ECO:0000313" key="5">
    <source>
        <dbReference type="Proteomes" id="UP000034160"/>
    </source>
</evidence>
<dbReference type="STRING" id="1618356.UU93_C0001G0061"/>
<proteinExistence type="inferred from homology"/>
<dbReference type="PANTHER" id="PTHR33392:SF6">
    <property type="entry name" value="POLYISOPRENYL-TEICHOIC ACID--PEPTIDOGLYCAN TEICHOIC ACID TRANSFERASE TAGU"/>
    <property type="match status" value="1"/>
</dbReference>
<name>A0A0G0Y946_9BACT</name>